<organism evidence="4 5">
    <name type="scientific">Haloglomus irregulare</name>
    <dbReference type="NCBI Taxonomy" id="2234134"/>
    <lineage>
        <taxon>Archaea</taxon>
        <taxon>Methanobacteriati</taxon>
        <taxon>Methanobacteriota</taxon>
        <taxon>Stenosarchaea group</taxon>
        <taxon>Halobacteria</taxon>
        <taxon>Halobacteriales</taxon>
        <taxon>Natronomonadaceae</taxon>
        <taxon>Haloglomus</taxon>
    </lineage>
</organism>
<comment type="similarity">
    <text evidence="3">Belongs to the eukaryotic ribosomal protein eS1 family.</text>
</comment>
<evidence type="ECO:0000313" key="4">
    <source>
        <dbReference type="EMBL" id="TSD09349.1"/>
    </source>
</evidence>
<dbReference type="OrthoDB" id="30639at2157"/>
<evidence type="ECO:0000256" key="1">
    <source>
        <dbReference type="ARBA" id="ARBA00022980"/>
    </source>
</evidence>
<dbReference type="HAMAP" id="MF_00359">
    <property type="entry name" value="Ribosomal_eS1"/>
    <property type="match status" value="1"/>
</dbReference>
<dbReference type="Proteomes" id="UP000319894">
    <property type="component" value="Unassembled WGS sequence"/>
</dbReference>
<dbReference type="PANTHER" id="PTHR11830">
    <property type="entry name" value="40S RIBOSOMAL PROTEIN S3A"/>
    <property type="match status" value="1"/>
</dbReference>
<evidence type="ECO:0000313" key="5">
    <source>
        <dbReference type="Proteomes" id="UP000319894"/>
    </source>
</evidence>
<evidence type="ECO:0000256" key="3">
    <source>
        <dbReference type="HAMAP-Rule" id="MF_00359"/>
    </source>
</evidence>
<comment type="caution">
    <text evidence="4">The sequence shown here is derived from an EMBL/GenBank/DDBJ whole genome shotgun (WGS) entry which is preliminary data.</text>
</comment>
<dbReference type="EMBL" id="QMDX01000013">
    <property type="protein sequence ID" value="TSD09349.1"/>
    <property type="molecule type" value="Genomic_DNA"/>
</dbReference>
<dbReference type="FunCoup" id="A0A554MW52">
    <property type="interactions" value="138"/>
</dbReference>
<name>A0A554MW52_9EURY</name>
<dbReference type="RefSeq" id="WP_144263084.1">
    <property type="nucleotide sequence ID" value="NZ_QMDX01000013.1"/>
</dbReference>
<dbReference type="SMART" id="SM01397">
    <property type="entry name" value="Ribosomal_S3Ae"/>
    <property type="match status" value="1"/>
</dbReference>
<dbReference type="AlphaFoldDB" id="A0A554MW52"/>
<dbReference type="GO" id="GO:0006412">
    <property type="term" value="P:translation"/>
    <property type="evidence" value="ECO:0007669"/>
    <property type="project" value="UniProtKB-UniRule"/>
</dbReference>
<keyword evidence="2 3" id="KW-0687">Ribonucleoprotein</keyword>
<dbReference type="Pfam" id="PF01015">
    <property type="entry name" value="Ribosomal_S3Ae"/>
    <property type="match status" value="1"/>
</dbReference>
<sequence>MSERSVDRQKQEKRWYTVLAPEQFDRQELGGTPAEEPEQLYERTIETTLGELENDASENNTKLTFQINDVGSDSAYTEFIKHELTRDYLRSLVRRGSSKIATYQTVLSTDDYRVQIQPVAFTTKKADHSQEKAIRRTMIDLTREAAEDRTFEELVDAVVNGQLSSAIYAEAKTIYPVRRVEVQKMTLEARPETVAEEEETAVAVEDEDIEA</sequence>
<accession>A0A554MW52</accession>
<dbReference type="InParanoid" id="A0A554MW52"/>
<evidence type="ECO:0000256" key="2">
    <source>
        <dbReference type="ARBA" id="ARBA00023274"/>
    </source>
</evidence>
<dbReference type="GO" id="GO:0005840">
    <property type="term" value="C:ribosome"/>
    <property type="evidence" value="ECO:0007669"/>
    <property type="project" value="UniProtKB-KW"/>
</dbReference>
<keyword evidence="1 3" id="KW-0689">Ribosomal protein</keyword>
<gene>
    <name evidence="3" type="primary">rps3ae</name>
    <name evidence="4" type="ORF">DP107_15665</name>
</gene>
<dbReference type="InterPro" id="IPR001593">
    <property type="entry name" value="Ribosomal_eS1"/>
</dbReference>
<keyword evidence="5" id="KW-1185">Reference proteome</keyword>
<protein>
    <recommendedName>
        <fullName evidence="3">Small ribosomal subunit protein eS1</fullName>
    </recommendedName>
</protein>
<proteinExistence type="inferred from homology"/>
<dbReference type="GO" id="GO:0003735">
    <property type="term" value="F:structural constituent of ribosome"/>
    <property type="evidence" value="ECO:0007669"/>
    <property type="project" value="InterPro"/>
</dbReference>
<dbReference type="GO" id="GO:1990904">
    <property type="term" value="C:ribonucleoprotein complex"/>
    <property type="evidence" value="ECO:0007669"/>
    <property type="project" value="UniProtKB-KW"/>
</dbReference>
<dbReference type="NCBIfam" id="NF003142">
    <property type="entry name" value="PRK04057.1"/>
    <property type="match status" value="1"/>
</dbReference>
<dbReference type="InterPro" id="IPR030838">
    <property type="entry name" value="Ribosomal_eS1_arc"/>
</dbReference>
<reference evidence="4 5" key="1">
    <citation type="submission" date="2018-06" db="EMBL/GenBank/DDBJ databases">
        <title>Natronomonas sp. F16-60 a new haloarchaeon isolated from a solar saltern of Isla Cristina, Huelva, Spain.</title>
        <authorList>
            <person name="Duran-Viseras A."/>
            <person name="Sanchez-Porro C."/>
            <person name="Ventosa A."/>
        </authorList>
    </citation>
    <scope>NUCLEOTIDE SEQUENCE [LARGE SCALE GENOMIC DNA]</scope>
    <source>
        <strain evidence="4 5">F16-60</strain>
    </source>
</reference>